<sequence length="114" mass="13576">MKSIKELVEEYNVELVFTTLHKKACFEPKYGVIFINQDLSTAEQEEAIYHEFKHVKDHADLMALYNIPIFRSKMEAEAEHYMFECLIEKNDGQFNYSNVIKHYNLKMGQETYLK</sequence>
<evidence type="ECO:0000313" key="2">
    <source>
        <dbReference type="EMBL" id="AIU68542.1"/>
    </source>
</evidence>
<protein>
    <submittedName>
        <fullName evidence="2">Putative toxin-antitoxin system toxin</fullName>
    </submittedName>
</protein>
<dbReference type="InterPro" id="IPR010359">
    <property type="entry name" value="IrrE_HExxH"/>
</dbReference>
<dbReference type="EMBL" id="KJ817853">
    <property type="protein sequence ID" value="AIU68542.1"/>
    <property type="molecule type" value="Genomic_DNA"/>
</dbReference>
<dbReference type="Pfam" id="PF06114">
    <property type="entry name" value="Peptidase_M78"/>
    <property type="match status" value="1"/>
</dbReference>
<feature type="domain" description="IrrE N-terminal-like" evidence="1">
    <location>
        <begin position="22"/>
        <end position="88"/>
    </location>
</feature>
<name>A0A097QQ08_9VIRU</name>
<reference evidence="2" key="1">
    <citation type="submission" date="2014-05" db="EMBL/GenBank/DDBJ databases">
        <title>The partial characterization of Enterococcus faecalis MSF1 bacteriophage from raw milk.</title>
        <authorList>
            <person name="Sulak M."/>
            <person name="Javorsky P."/>
            <person name="Pristas P."/>
        </authorList>
    </citation>
    <scope>NUCLEOTIDE SEQUENCE</scope>
</reference>
<proteinExistence type="predicted"/>
<organism evidence="2">
    <name type="scientific">Enterococcus phage MSF1</name>
    <dbReference type="NCBI Taxonomy" id="1564251"/>
    <lineage>
        <taxon>Viruses</taxon>
    </lineage>
</organism>
<evidence type="ECO:0000259" key="1">
    <source>
        <dbReference type="Pfam" id="PF06114"/>
    </source>
</evidence>
<accession>A0A097QQ08</accession>